<keyword evidence="9" id="KW-0378">Hydrolase</keyword>
<keyword evidence="10" id="KW-1185">Reference proteome</keyword>
<dbReference type="Pfam" id="PF02163">
    <property type="entry name" value="Peptidase_M50"/>
    <property type="match status" value="1"/>
</dbReference>
<evidence type="ECO:0000256" key="6">
    <source>
        <dbReference type="ARBA" id="ARBA00023136"/>
    </source>
</evidence>
<dbReference type="GO" id="GO:0016787">
    <property type="term" value="F:hydrolase activity"/>
    <property type="evidence" value="ECO:0007669"/>
    <property type="project" value="UniProtKB-KW"/>
</dbReference>
<keyword evidence="6 7" id="KW-0472">Membrane</keyword>
<evidence type="ECO:0000259" key="8">
    <source>
        <dbReference type="Pfam" id="PF02163"/>
    </source>
</evidence>
<dbReference type="EC" id="3.4.24.-" evidence="9"/>
<comment type="cofactor">
    <cofactor evidence="1">
        <name>Zn(2+)</name>
        <dbReference type="ChEBI" id="CHEBI:29105"/>
    </cofactor>
</comment>
<feature type="domain" description="Peptidase M50" evidence="8">
    <location>
        <begin position="166"/>
        <end position="292"/>
    </location>
</feature>
<feature type="transmembrane region" description="Helical" evidence="7">
    <location>
        <begin position="361"/>
        <end position="381"/>
    </location>
</feature>
<sequence>MTAGLIAGGTRVRLHDLSMRADGDEWIVGRVETGDFIAVPALACEILRLLGEGLTIDSVRDRVRAATGEDVDVAGFAGSLMELGFVAEVDDERLDGAEPPRSTLPWLRPAHVRWLLTWPTAVAVAVLVLAAVVAVAWRPSLAPRYGDLLWTSRGSFVLAASAITAWLIIGLHELGHLATARAVGVPGRMSLSTRLLFLAAQTDVSGIWAAPRWTRIVVYLSGIAVNLAVAAAGVLVRVWAAPGTLPDRLAAVTTMTALVLLVSQFFVFMRTDLYFVLQDLSGCRNLFADGSAYALWWARLRRGPDPSPALPARERRAVRWYTVLLVVGSAISLGVAFTVTVPVAVTLIADAVTSLAHPATAAARLDAAITITLIGGFWIVWGRSWWARHGGRVRSYARRRLAGRARISPPEEVNRDDDDRDP</sequence>
<evidence type="ECO:0000256" key="1">
    <source>
        <dbReference type="ARBA" id="ARBA00001947"/>
    </source>
</evidence>
<feature type="transmembrane region" description="Helical" evidence="7">
    <location>
        <begin position="115"/>
        <end position="137"/>
    </location>
</feature>
<organism evidence="9 10">
    <name type="scientific">Paractinoplanes globisporus</name>
    <dbReference type="NCBI Taxonomy" id="113565"/>
    <lineage>
        <taxon>Bacteria</taxon>
        <taxon>Bacillati</taxon>
        <taxon>Actinomycetota</taxon>
        <taxon>Actinomycetes</taxon>
        <taxon>Micromonosporales</taxon>
        <taxon>Micromonosporaceae</taxon>
        <taxon>Paractinoplanes</taxon>
    </lineage>
</organism>
<comment type="similarity">
    <text evidence="3">Belongs to the peptidase M50B family.</text>
</comment>
<protein>
    <submittedName>
        <fullName evidence="9">M50 family metallopeptidase</fullName>
        <ecNumber evidence="9">3.4.24.-</ecNumber>
    </submittedName>
</protein>
<keyword evidence="5 7" id="KW-1133">Transmembrane helix</keyword>
<feature type="transmembrane region" description="Helical" evidence="7">
    <location>
        <begin position="216"/>
        <end position="236"/>
    </location>
</feature>
<evidence type="ECO:0000256" key="2">
    <source>
        <dbReference type="ARBA" id="ARBA00004141"/>
    </source>
</evidence>
<evidence type="ECO:0000313" key="10">
    <source>
        <dbReference type="Proteomes" id="UP001602245"/>
    </source>
</evidence>
<feature type="transmembrane region" description="Helical" evidence="7">
    <location>
        <begin position="149"/>
        <end position="171"/>
    </location>
</feature>
<evidence type="ECO:0000313" key="9">
    <source>
        <dbReference type="EMBL" id="MFF5295981.1"/>
    </source>
</evidence>
<evidence type="ECO:0000256" key="3">
    <source>
        <dbReference type="ARBA" id="ARBA00007931"/>
    </source>
</evidence>
<evidence type="ECO:0000256" key="7">
    <source>
        <dbReference type="SAM" id="Phobius"/>
    </source>
</evidence>
<evidence type="ECO:0000256" key="4">
    <source>
        <dbReference type="ARBA" id="ARBA00022692"/>
    </source>
</evidence>
<keyword evidence="4 7" id="KW-0812">Transmembrane</keyword>
<name>A0ABW6WUU6_9ACTN</name>
<feature type="transmembrane region" description="Helical" evidence="7">
    <location>
        <begin position="323"/>
        <end position="349"/>
    </location>
</feature>
<dbReference type="RefSeq" id="WP_020516184.1">
    <property type="nucleotide sequence ID" value="NZ_JBIAZU010000008.1"/>
</dbReference>
<dbReference type="EMBL" id="JBIAZU010000008">
    <property type="protein sequence ID" value="MFF5295981.1"/>
    <property type="molecule type" value="Genomic_DNA"/>
</dbReference>
<gene>
    <name evidence="9" type="ORF">ACFY35_41665</name>
</gene>
<reference evidence="9 10" key="1">
    <citation type="submission" date="2024-10" db="EMBL/GenBank/DDBJ databases">
        <title>The Natural Products Discovery Center: Release of the First 8490 Sequenced Strains for Exploring Actinobacteria Biosynthetic Diversity.</title>
        <authorList>
            <person name="Kalkreuter E."/>
            <person name="Kautsar S.A."/>
            <person name="Yang D."/>
            <person name="Bader C.D."/>
            <person name="Teijaro C.N."/>
            <person name="Fluegel L."/>
            <person name="Davis C.M."/>
            <person name="Simpson J.R."/>
            <person name="Lauterbach L."/>
            <person name="Steele A.D."/>
            <person name="Gui C."/>
            <person name="Meng S."/>
            <person name="Li G."/>
            <person name="Viehrig K."/>
            <person name="Ye F."/>
            <person name="Su P."/>
            <person name="Kiefer A.F."/>
            <person name="Nichols A."/>
            <person name="Cepeda A.J."/>
            <person name="Yan W."/>
            <person name="Fan B."/>
            <person name="Jiang Y."/>
            <person name="Adhikari A."/>
            <person name="Zheng C.-J."/>
            <person name="Schuster L."/>
            <person name="Cowan T.M."/>
            <person name="Smanski M.J."/>
            <person name="Chevrette M.G."/>
            <person name="De Carvalho L.P.S."/>
            <person name="Shen B."/>
        </authorList>
    </citation>
    <scope>NUCLEOTIDE SEQUENCE [LARGE SCALE GENOMIC DNA]</scope>
    <source>
        <strain evidence="9 10">NPDC000087</strain>
    </source>
</reference>
<accession>A0ABW6WUU6</accession>
<dbReference type="InterPro" id="IPR008915">
    <property type="entry name" value="Peptidase_M50"/>
</dbReference>
<feature type="transmembrane region" description="Helical" evidence="7">
    <location>
        <begin position="248"/>
        <end position="268"/>
    </location>
</feature>
<comment type="caution">
    <text evidence="9">The sequence shown here is derived from an EMBL/GenBank/DDBJ whole genome shotgun (WGS) entry which is preliminary data.</text>
</comment>
<dbReference type="Proteomes" id="UP001602245">
    <property type="component" value="Unassembled WGS sequence"/>
</dbReference>
<comment type="subcellular location">
    <subcellularLocation>
        <location evidence="2">Membrane</location>
        <topology evidence="2">Multi-pass membrane protein</topology>
    </subcellularLocation>
</comment>
<evidence type="ECO:0000256" key="5">
    <source>
        <dbReference type="ARBA" id="ARBA00022989"/>
    </source>
</evidence>
<dbReference type="CDD" id="cd05709">
    <property type="entry name" value="S2P-M50"/>
    <property type="match status" value="1"/>
</dbReference>
<proteinExistence type="inferred from homology"/>